<dbReference type="Proteomes" id="UP000593571">
    <property type="component" value="Unassembled WGS sequence"/>
</dbReference>
<evidence type="ECO:0000313" key="3">
    <source>
        <dbReference type="Proteomes" id="UP000593571"/>
    </source>
</evidence>
<organism evidence="2 3">
    <name type="scientific">Rousettus aegyptiacus</name>
    <name type="common">Egyptian fruit bat</name>
    <name type="synonym">Pteropus aegyptiacus</name>
    <dbReference type="NCBI Taxonomy" id="9407"/>
    <lineage>
        <taxon>Eukaryota</taxon>
        <taxon>Metazoa</taxon>
        <taxon>Chordata</taxon>
        <taxon>Craniata</taxon>
        <taxon>Vertebrata</taxon>
        <taxon>Euteleostomi</taxon>
        <taxon>Mammalia</taxon>
        <taxon>Eutheria</taxon>
        <taxon>Laurasiatheria</taxon>
        <taxon>Chiroptera</taxon>
        <taxon>Yinpterochiroptera</taxon>
        <taxon>Pteropodoidea</taxon>
        <taxon>Pteropodidae</taxon>
        <taxon>Rousettinae</taxon>
        <taxon>Rousettus</taxon>
    </lineage>
</organism>
<dbReference type="EMBL" id="JACASE010000006">
    <property type="protein sequence ID" value="KAF6457211.1"/>
    <property type="molecule type" value="Genomic_DNA"/>
</dbReference>
<keyword evidence="3" id="KW-1185">Reference proteome</keyword>
<sequence length="161" mass="17539">MARNRGTSRKTRSRKRTLLSRGLWEGHMTRNGALLPNPPCDQIVAFNTLCEGSDYRLTMAPAPLKLSFLISYNTHPCLLCWAGNDQGPHEKKKRLGLGHTQSGNHGKTQADDGHLQAKDEAREESSPADASIQTSGLQNRPDVNACHLSRPACGAVPRGTS</sequence>
<comment type="caution">
    <text evidence="2">The sequence shown here is derived from an EMBL/GenBank/DDBJ whole genome shotgun (WGS) entry which is preliminary data.</text>
</comment>
<accession>A0A7J8GBK0</accession>
<evidence type="ECO:0000256" key="1">
    <source>
        <dbReference type="SAM" id="MobiDB-lite"/>
    </source>
</evidence>
<dbReference type="AlphaFoldDB" id="A0A7J8GBK0"/>
<protein>
    <submittedName>
        <fullName evidence="2">Uncharacterized protein</fullName>
    </submittedName>
</protein>
<gene>
    <name evidence="2" type="ORF">HJG63_011742</name>
</gene>
<feature type="region of interest" description="Disordered" evidence="1">
    <location>
        <begin position="87"/>
        <end position="161"/>
    </location>
</feature>
<name>A0A7J8GBK0_ROUAE</name>
<feature type="compositionally biased region" description="Basic and acidic residues" evidence="1">
    <location>
        <begin position="108"/>
        <end position="125"/>
    </location>
</feature>
<proteinExistence type="predicted"/>
<reference evidence="2 3" key="1">
    <citation type="journal article" date="2020" name="Nature">
        <title>Six reference-quality genomes reveal evolution of bat adaptations.</title>
        <authorList>
            <person name="Jebb D."/>
            <person name="Huang Z."/>
            <person name="Pippel M."/>
            <person name="Hughes G.M."/>
            <person name="Lavrichenko K."/>
            <person name="Devanna P."/>
            <person name="Winkler S."/>
            <person name="Jermiin L.S."/>
            <person name="Skirmuntt E.C."/>
            <person name="Katzourakis A."/>
            <person name="Burkitt-Gray L."/>
            <person name="Ray D.A."/>
            <person name="Sullivan K.A.M."/>
            <person name="Roscito J.G."/>
            <person name="Kirilenko B.M."/>
            <person name="Davalos L.M."/>
            <person name="Corthals A.P."/>
            <person name="Power M.L."/>
            <person name="Jones G."/>
            <person name="Ransome R.D."/>
            <person name="Dechmann D.K.N."/>
            <person name="Locatelli A.G."/>
            <person name="Puechmaille S.J."/>
            <person name="Fedrigo O."/>
            <person name="Jarvis E.D."/>
            <person name="Hiller M."/>
            <person name="Vernes S.C."/>
            <person name="Myers E.W."/>
            <person name="Teeling E.C."/>
        </authorList>
    </citation>
    <scope>NUCLEOTIDE SEQUENCE [LARGE SCALE GENOMIC DNA]</scope>
    <source>
        <strain evidence="2">MRouAeg1</strain>
        <tissue evidence="2">Muscle</tissue>
    </source>
</reference>
<evidence type="ECO:0000313" key="2">
    <source>
        <dbReference type="EMBL" id="KAF6457211.1"/>
    </source>
</evidence>